<evidence type="ECO:0000313" key="3">
    <source>
        <dbReference type="EMBL" id="TQM02201.1"/>
    </source>
</evidence>
<dbReference type="GO" id="GO:0016787">
    <property type="term" value="F:hydrolase activity"/>
    <property type="evidence" value="ECO:0007669"/>
    <property type="project" value="UniProtKB-KW"/>
</dbReference>
<dbReference type="InterPro" id="IPR000868">
    <property type="entry name" value="Isochorismatase-like_dom"/>
</dbReference>
<dbReference type="Gene3D" id="3.40.50.850">
    <property type="entry name" value="Isochorismatase-like"/>
    <property type="match status" value="1"/>
</dbReference>
<proteinExistence type="predicted"/>
<accession>A0A543CYR1</accession>
<feature type="domain" description="Isochorismatase-like" evidence="2">
    <location>
        <begin position="36"/>
        <end position="213"/>
    </location>
</feature>
<dbReference type="RefSeq" id="WP_142063900.1">
    <property type="nucleotide sequence ID" value="NZ_VFPA01000007.1"/>
</dbReference>
<comment type="caution">
    <text evidence="3">The sequence shown here is derived from an EMBL/GenBank/DDBJ whole genome shotgun (WGS) entry which is preliminary data.</text>
</comment>
<sequence>MTSRPHDWSVPEREYARQESRRGRRYAYETLDPARTALVVIDMVTFFADTGPYFHGIVPNVNALASSARAAGASVAWVLPAVAPATDWAVGFFGDAVAAAFAGSGGTGPLPARLWPGLDARPGDVWAEKSASSAFFPGRSTLPAALAERGVDTILVAGTVTSVCCESSARDAATLGHRVIVVADATADVVDSAHNASLRTVYRTFGDVRSTADVLALLAPCGTMER</sequence>
<keyword evidence="4" id="KW-1185">Reference proteome</keyword>
<dbReference type="SUPFAM" id="SSF52499">
    <property type="entry name" value="Isochorismatase-like hydrolases"/>
    <property type="match status" value="1"/>
</dbReference>
<dbReference type="CDD" id="cd00431">
    <property type="entry name" value="cysteine_hydrolases"/>
    <property type="match status" value="1"/>
</dbReference>
<dbReference type="EMBL" id="VFPA01000007">
    <property type="protein sequence ID" value="TQM02201.1"/>
    <property type="molecule type" value="Genomic_DNA"/>
</dbReference>
<dbReference type="Pfam" id="PF00857">
    <property type="entry name" value="Isochorismatase"/>
    <property type="match status" value="1"/>
</dbReference>
<evidence type="ECO:0000259" key="2">
    <source>
        <dbReference type="Pfam" id="PF00857"/>
    </source>
</evidence>
<evidence type="ECO:0000256" key="1">
    <source>
        <dbReference type="ARBA" id="ARBA00022801"/>
    </source>
</evidence>
<protein>
    <submittedName>
        <fullName evidence="3">Nicotinamidase-related amidase</fullName>
    </submittedName>
</protein>
<dbReference type="Proteomes" id="UP000315677">
    <property type="component" value="Unassembled WGS sequence"/>
</dbReference>
<keyword evidence="1" id="KW-0378">Hydrolase</keyword>
<dbReference type="OrthoDB" id="5794853at2"/>
<name>A0A543CYR1_9PSEU</name>
<organism evidence="3 4">
    <name type="scientific">Pseudonocardia kunmingensis</name>
    <dbReference type="NCBI Taxonomy" id="630975"/>
    <lineage>
        <taxon>Bacteria</taxon>
        <taxon>Bacillati</taxon>
        <taxon>Actinomycetota</taxon>
        <taxon>Actinomycetes</taxon>
        <taxon>Pseudonocardiales</taxon>
        <taxon>Pseudonocardiaceae</taxon>
        <taxon>Pseudonocardia</taxon>
    </lineage>
</organism>
<dbReference type="InterPro" id="IPR050272">
    <property type="entry name" value="Isochorismatase-like_hydrls"/>
</dbReference>
<dbReference type="AlphaFoldDB" id="A0A543CYR1"/>
<reference evidence="3 4" key="1">
    <citation type="submission" date="2019-06" db="EMBL/GenBank/DDBJ databases">
        <title>Sequencing the genomes of 1000 actinobacteria strains.</title>
        <authorList>
            <person name="Klenk H.-P."/>
        </authorList>
    </citation>
    <scope>NUCLEOTIDE SEQUENCE [LARGE SCALE GENOMIC DNA]</scope>
    <source>
        <strain evidence="3 4">DSM 45301</strain>
    </source>
</reference>
<evidence type="ECO:0000313" key="4">
    <source>
        <dbReference type="Proteomes" id="UP000315677"/>
    </source>
</evidence>
<dbReference type="PANTHER" id="PTHR43540:SF6">
    <property type="entry name" value="ISOCHORISMATASE-LIKE DOMAIN-CONTAINING PROTEIN"/>
    <property type="match status" value="1"/>
</dbReference>
<dbReference type="PANTHER" id="PTHR43540">
    <property type="entry name" value="PEROXYUREIDOACRYLATE/UREIDOACRYLATE AMIDOHYDROLASE-RELATED"/>
    <property type="match status" value="1"/>
</dbReference>
<dbReference type="InterPro" id="IPR036380">
    <property type="entry name" value="Isochorismatase-like_sf"/>
</dbReference>
<gene>
    <name evidence="3" type="ORF">FB558_8066</name>
</gene>